<feature type="compositionally biased region" description="Polar residues" evidence="1">
    <location>
        <begin position="1050"/>
        <end position="1062"/>
    </location>
</feature>
<dbReference type="InterPro" id="IPR050829">
    <property type="entry name" value="CorA_MIT"/>
</dbReference>
<dbReference type="EMBL" id="JANPWZ010001180">
    <property type="protein sequence ID" value="KAJ3567999.1"/>
    <property type="molecule type" value="Genomic_DNA"/>
</dbReference>
<dbReference type="PANTHER" id="PTHR47685">
    <property type="entry name" value="MAGNESIUM TRANSPORT PROTEIN CORA"/>
    <property type="match status" value="1"/>
</dbReference>
<gene>
    <name evidence="3" type="ORF">NPX13_g6570</name>
</gene>
<accession>A0A9W8TKA3</accession>
<evidence type="ECO:0000313" key="3">
    <source>
        <dbReference type="EMBL" id="KAJ3567999.1"/>
    </source>
</evidence>
<proteinExistence type="predicted"/>
<sequence>MTTPQVPSLPGPGDFDAARKGSNTVTGQIGDSSSKPLGSAGYTSQIPEATEVDSSDPISSQNNAAKPSQPEDFRTECRPVILKELNNPHVEIIAVHDLGESVESAWAYTTAESSSERTQKRSQVPENPEGMNKIDLFEAMLKAQDEIVSSGKLRLGRVQRWKDHDQATNDTIPTQQPSVEHHAEISPADDTGENRSVDINDLSSHKSVCLSSDDISPGPSKRDRSTKPGNWLTDPTMLAGNLERPRICAFFYNSPEPRQSIDNSSTNSDYNTSLRQVVENTAESILRYLKEREQDRDHIIGIPLVIIATGFGCLIIQKLIPLLAKSNEIPVFTHRIAGIIFMDAPNPSLPVIKVSFGPDKGMSMKPELPPPSYTPLGTRIKAFLESKVFDASHLWVNFYRTLEEKNLQTIWFYSVAQGTTQAVKPLDIVGIEFVKFGPIQVESTTKRPPSRFEGPTDRNYCCLVKQIKNSLLFKASSNRNFERFLTDIVSSYDLEAVDYKQRCPLHIAAESANDVAMTLLLETRHILATKRDKDGYTALHTVVREAVRTRPTGEGRAPFEIMIKKLVSVISEHQYEDYLKDKRGKSPWYYASADKAKWIIELRDSPFPTSGTQAARPKTIKELMDLTEANPIEKIACKTDAILTQFYISKNPLSDFLQDRNPDVHGVIYNEAYGITKSSSRNLGTDPDKEETCKWVHLPANNEKWVHDLFIRKLRCVDESTVGRQNRGLAPFDRYITPGAFKYHQTYEPSFASTSFTPSSSSVNSADEPNTYKRATIALFMPIFGFERRGNYRMQRNAMNNPSLPGEEETSAIIRAYFNHDKLPLHCRRTLDQFTYTMLDNTDRRDRTQVMSRWAKRNNMANGRQSSQYSTPQPSDDKNDPLLMVDQLWLWVLEDEQTVITSLPNTWDATENFNLVRYLTKHDLKKGNYRPVIQGPLDLANLIIRRSVDLLHLPGPDGVTIHECFQSSITLIAYKQIRQFKKFMKLVEKLNKNEIDQQQRAAEIMDIEDELKSIHRILVKQREVVTLFEKLIKKQHKSEQGSKSKRVQSSDEMTYQGENSRNTARENRHLAISNIETIDGMIQQAKRVREEVSWYPKLDLVAAWSDPTMVDQRSPQPQAKTGQRMGGKITLVFTLFTVCFLPLSFISSLFAIQIDAYPHDPQTGEVNWPLGKSIGLLVGISTAVILVIALVYYAWRIWIFSGRTTCDLAAPENKGPVEQGYSSDSDSDHSSSSENPRGIPTGVDGFPLAQRPQAWNLKWISILHHVLVLPAKIVMHISKDLKSMVKSMIKLMEMRKDKSGRVSMRSNRFLQRSDRGVVGRAVRLEWGNDTSTHATRTVGSLEVDLDWNSDESRGGSSVPMVWEDESLGDEPLGDEPLGDEPLGDEPLGDEQRWNGKESRFKSIFPFSIWTKEKGKDLESGKEK</sequence>
<keyword evidence="2" id="KW-0472">Membrane</keyword>
<comment type="caution">
    <text evidence="3">The sequence shown here is derived from an EMBL/GenBank/DDBJ whole genome shotgun (WGS) entry which is preliminary data.</text>
</comment>
<feature type="region of interest" description="Disordered" evidence="1">
    <location>
        <begin position="1"/>
        <end position="73"/>
    </location>
</feature>
<dbReference type="Gene3D" id="1.25.40.20">
    <property type="entry name" value="Ankyrin repeat-containing domain"/>
    <property type="match status" value="1"/>
</dbReference>
<feature type="region of interest" description="Disordered" evidence="1">
    <location>
        <begin position="855"/>
        <end position="880"/>
    </location>
</feature>
<dbReference type="Proteomes" id="UP001148614">
    <property type="component" value="Unassembled WGS sequence"/>
</dbReference>
<evidence type="ECO:0008006" key="5">
    <source>
        <dbReference type="Google" id="ProtNLM"/>
    </source>
</evidence>
<dbReference type="InterPro" id="IPR036770">
    <property type="entry name" value="Ankyrin_rpt-contain_sf"/>
</dbReference>
<feature type="transmembrane region" description="Helical" evidence="2">
    <location>
        <begin position="1129"/>
        <end position="1154"/>
    </location>
</feature>
<feature type="compositionally biased region" description="Polar residues" evidence="1">
    <location>
        <begin position="56"/>
        <end position="66"/>
    </location>
</feature>
<name>A0A9W8TKA3_9PEZI</name>
<feature type="compositionally biased region" description="Polar residues" evidence="1">
    <location>
        <begin position="168"/>
        <end position="178"/>
    </location>
</feature>
<feature type="compositionally biased region" description="Polar residues" evidence="1">
    <location>
        <begin position="859"/>
        <end position="874"/>
    </location>
</feature>
<keyword evidence="2" id="KW-1133">Transmembrane helix</keyword>
<feature type="region of interest" description="Disordered" evidence="1">
    <location>
        <begin position="1038"/>
        <end position="1066"/>
    </location>
</feature>
<dbReference type="PANTHER" id="PTHR47685:SF1">
    <property type="entry name" value="MAGNESIUM TRANSPORT PROTEIN CORA"/>
    <property type="match status" value="1"/>
</dbReference>
<evidence type="ECO:0000256" key="2">
    <source>
        <dbReference type="SAM" id="Phobius"/>
    </source>
</evidence>
<feature type="transmembrane region" description="Helical" evidence="2">
    <location>
        <begin position="1174"/>
        <end position="1195"/>
    </location>
</feature>
<feature type="region of interest" description="Disordered" evidence="1">
    <location>
        <begin position="1347"/>
        <end position="1394"/>
    </location>
</feature>
<evidence type="ECO:0000313" key="4">
    <source>
        <dbReference type="Proteomes" id="UP001148614"/>
    </source>
</evidence>
<evidence type="ECO:0000256" key="1">
    <source>
        <dbReference type="SAM" id="MobiDB-lite"/>
    </source>
</evidence>
<feature type="region of interest" description="Disordered" evidence="1">
    <location>
        <begin position="159"/>
        <end position="236"/>
    </location>
</feature>
<feature type="compositionally biased region" description="Polar residues" evidence="1">
    <location>
        <begin position="201"/>
        <end position="214"/>
    </location>
</feature>
<feature type="compositionally biased region" description="Acidic residues" evidence="1">
    <location>
        <begin position="1362"/>
        <end position="1388"/>
    </location>
</feature>
<protein>
    <recommendedName>
        <fullName evidence="5">Ankyrin repeat protein</fullName>
    </recommendedName>
</protein>
<feature type="compositionally biased region" description="Polar residues" evidence="1">
    <location>
        <begin position="21"/>
        <end position="47"/>
    </location>
</feature>
<organism evidence="3 4">
    <name type="scientific">Xylaria arbuscula</name>
    <dbReference type="NCBI Taxonomy" id="114810"/>
    <lineage>
        <taxon>Eukaryota</taxon>
        <taxon>Fungi</taxon>
        <taxon>Dikarya</taxon>
        <taxon>Ascomycota</taxon>
        <taxon>Pezizomycotina</taxon>
        <taxon>Sordariomycetes</taxon>
        <taxon>Xylariomycetidae</taxon>
        <taxon>Xylariales</taxon>
        <taxon>Xylariaceae</taxon>
        <taxon>Xylaria</taxon>
    </lineage>
</organism>
<feature type="region of interest" description="Disordered" evidence="1">
    <location>
        <begin position="109"/>
        <end position="131"/>
    </location>
</feature>
<keyword evidence="4" id="KW-1185">Reference proteome</keyword>
<dbReference type="VEuPathDB" id="FungiDB:F4678DRAFT_457396"/>
<feature type="region of interest" description="Disordered" evidence="1">
    <location>
        <begin position="1214"/>
        <end position="1243"/>
    </location>
</feature>
<keyword evidence="2" id="KW-0812">Transmembrane</keyword>
<reference evidence="3" key="1">
    <citation type="submission" date="2022-07" db="EMBL/GenBank/DDBJ databases">
        <title>Genome Sequence of Xylaria arbuscula.</title>
        <authorList>
            <person name="Buettner E."/>
        </authorList>
    </citation>
    <scope>NUCLEOTIDE SEQUENCE</scope>
    <source>
        <strain evidence="3">VT107</strain>
    </source>
</reference>
<dbReference type="SUPFAM" id="SSF48403">
    <property type="entry name" value="Ankyrin repeat"/>
    <property type="match status" value="1"/>
</dbReference>
<dbReference type="Gene3D" id="1.20.58.340">
    <property type="entry name" value="Magnesium transport protein CorA, transmembrane region"/>
    <property type="match status" value="1"/>
</dbReference>